<dbReference type="PANTHER" id="PTHR11686">
    <property type="entry name" value="GAMMA GLUTAMYL TRANSPEPTIDASE"/>
    <property type="match status" value="1"/>
</dbReference>
<dbReference type="KEGG" id="soy:115888233"/>
<keyword evidence="4" id="KW-1185">Reference proteome</keyword>
<dbReference type="PANTHER" id="PTHR11686:SF72">
    <property type="entry name" value="GAMMA-GLUTAMYL TRANSPEPTIDASE, ISOFORM A"/>
    <property type="match status" value="1"/>
</dbReference>
<dbReference type="AlphaFoldDB" id="A0A6J2YKT6"/>
<reference evidence="5" key="1">
    <citation type="submission" date="2025-08" db="UniProtKB">
        <authorList>
            <consortium name="RefSeq"/>
        </authorList>
    </citation>
    <scope>IDENTIFICATION</scope>
    <source>
        <tissue evidence="5">Gonads</tissue>
    </source>
</reference>
<feature type="binding site" evidence="3">
    <location>
        <begin position="401"/>
        <end position="403"/>
    </location>
    <ligand>
        <name>L-glutamate</name>
        <dbReference type="ChEBI" id="CHEBI:29985"/>
    </ligand>
</feature>
<evidence type="ECO:0000313" key="5">
    <source>
        <dbReference type="RefSeq" id="XP_030763754.1"/>
    </source>
</evidence>
<keyword evidence="1" id="KW-1202">Platelet aggregation activating toxin</keyword>
<dbReference type="GO" id="GO:0005886">
    <property type="term" value="C:plasma membrane"/>
    <property type="evidence" value="ECO:0007669"/>
    <property type="project" value="TreeGrafter"/>
</dbReference>
<evidence type="ECO:0000256" key="1">
    <source>
        <dbReference type="ARBA" id="ARBA00084097"/>
    </source>
</evidence>
<keyword evidence="1" id="KW-0800">Toxin</keyword>
<dbReference type="FunCoup" id="A0A6J2YKT6">
    <property type="interactions" value="113"/>
</dbReference>
<protein>
    <submittedName>
        <fullName evidence="5">Glutathione hydrolase 1 proenzyme-like isoform X1</fullName>
    </submittedName>
</protein>
<feature type="binding site" evidence="3">
    <location>
        <begin position="453"/>
        <end position="454"/>
    </location>
    <ligand>
        <name>L-glutamate</name>
        <dbReference type="ChEBI" id="CHEBI:29985"/>
    </ligand>
</feature>
<feature type="binding site" evidence="3">
    <location>
        <position position="475"/>
    </location>
    <ligand>
        <name>L-glutamate</name>
        <dbReference type="ChEBI" id="CHEBI:29985"/>
    </ligand>
</feature>
<dbReference type="InterPro" id="IPR043138">
    <property type="entry name" value="GGT_lsub"/>
</dbReference>
<gene>
    <name evidence="5" type="primary">LOC115888233</name>
</gene>
<feature type="binding site" evidence="3">
    <location>
        <position position="425"/>
    </location>
    <ligand>
        <name>L-glutamate</name>
        <dbReference type="ChEBI" id="CHEBI:29985"/>
    </ligand>
</feature>
<evidence type="ECO:0000256" key="2">
    <source>
        <dbReference type="PIRSR" id="PIRSR600101-1"/>
    </source>
</evidence>
<dbReference type="GeneID" id="115888233"/>
<name>A0A6J2YKT6_SITOR</name>
<dbReference type="PRINTS" id="PR01210">
    <property type="entry name" value="GGTRANSPTASE"/>
</dbReference>
<dbReference type="Pfam" id="PF01019">
    <property type="entry name" value="G_glu_transpept"/>
    <property type="match status" value="1"/>
</dbReference>
<dbReference type="RefSeq" id="XP_030763754.1">
    <property type="nucleotide sequence ID" value="XM_030907894.1"/>
</dbReference>
<organism evidence="4 5">
    <name type="scientific">Sitophilus oryzae</name>
    <name type="common">Rice weevil</name>
    <name type="synonym">Curculio oryzae</name>
    <dbReference type="NCBI Taxonomy" id="7048"/>
    <lineage>
        <taxon>Eukaryota</taxon>
        <taxon>Metazoa</taxon>
        <taxon>Ecdysozoa</taxon>
        <taxon>Arthropoda</taxon>
        <taxon>Hexapoda</taxon>
        <taxon>Insecta</taxon>
        <taxon>Pterygota</taxon>
        <taxon>Neoptera</taxon>
        <taxon>Endopterygota</taxon>
        <taxon>Coleoptera</taxon>
        <taxon>Polyphaga</taxon>
        <taxon>Cucujiformia</taxon>
        <taxon>Curculionidae</taxon>
        <taxon>Dryophthorinae</taxon>
        <taxon>Sitophilus</taxon>
    </lineage>
</organism>
<keyword evidence="1" id="KW-1199">Hemostasis impairing toxin</keyword>
<evidence type="ECO:0000313" key="4">
    <source>
        <dbReference type="Proteomes" id="UP000504635"/>
    </source>
</evidence>
<dbReference type="InterPro" id="IPR043137">
    <property type="entry name" value="GGT_ssub_C"/>
</dbReference>
<feature type="active site" description="Nucleophile" evidence="2">
    <location>
        <position position="383"/>
    </location>
</feature>
<dbReference type="Proteomes" id="UP000504635">
    <property type="component" value="Unplaced"/>
</dbReference>
<dbReference type="InterPro" id="IPR029055">
    <property type="entry name" value="Ntn_hydrolases_N"/>
</dbReference>
<evidence type="ECO:0000256" key="3">
    <source>
        <dbReference type="PIRSR" id="PIRSR600101-2"/>
    </source>
</evidence>
<dbReference type="Gene3D" id="3.60.20.40">
    <property type="match status" value="1"/>
</dbReference>
<dbReference type="GO" id="GO:0036374">
    <property type="term" value="F:glutathione hydrolase activity"/>
    <property type="evidence" value="ECO:0007669"/>
    <property type="project" value="InterPro"/>
</dbReference>
<feature type="binding site" evidence="3">
    <location>
        <position position="108"/>
    </location>
    <ligand>
        <name>L-glutamate</name>
        <dbReference type="ChEBI" id="CHEBI:29985"/>
    </ligand>
</feature>
<dbReference type="Gene3D" id="1.10.246.130">
    <property type="match status" value="1"/>
</dbReference>
<dbReference type="FunFam" id="1.10.246.130:FF:000001">
    <property type="entry name" value="Gamma-glutamyltransferase 5 isoform 1"/>
    <property type="match status" value="1"/>
</dbReference>
<dbReference type="GO" id="GO:0006751">
    <property type="term" value="P:glutathione catabolic process"/>
    <property type="evidence" value="ECO:0007669"/>
    <property type="project" value="InterPro"/>
</dbReference>
<dbReference type="SUPFAM" id="SSF56235">
    <property type="entry name" value="N-terminal nucleophile aminohydrolases (Ntn hydrolases)"/>
    <property type="match status" value="1"/>
</dbReference>
<proteinExistence type="predicted"/>
<dbReference type="FunFam" id="3.60.20.40:FF:000001">
    <property type="entry name" value="Gamma-glutamyltranspeptidase 1"/>
    <property type="match status" value="1"/>
</dbReference>
<dbReference type="InterPro" id="IPR000101">
    <property type="entry name" value="GGT_peptidase"/>
</dbReference>
<accession>A0A6J2YKT6</accession>
<dbReference type="NCBIfam" id="TIGR00066">
    <property type="entry name" value="g_glut_trans"/>
    <property type="match status" value="1"/>
</dbReference>
<dbReference type="InParanoid" id="A0A6J2YKT6"/>
<dbReference type="OrthoDB" id="1081007at2759"/>
<sequence>MKTPISKRKCFLFGGAAIVVATVTGVLVWQFGVKKSKSLSNGAVVTNGYQCSAIGTTVLENGGSVADAAIAALFCEGVSLPQSMGLGGGFLMTIYEKETGKVRSLNSREVAPGAATVNMYNGSSSLAQRGGLSVAVPGELKGYWTLHQEYGKLPWKDLVQPTIDMCKEGIYVTAFLARIYLSSKDLLMSDPVLRDIFIDPSTTEPYIEGQYVKILRFAKTLEIIADEGVHALYSANGSLIKGFVDDIKQNNGIITEEDLINYQPEWQEPVRAVLNDNHTLYTSPLPGSGVVLTYILNILDGLLNLDQLYTTQTVQRIIESFKFGYGHRTLLGDANFVNVTELVANLTSKSYAKDIRSKIFDDRTSQDPTYYGAKASLVEDHGTAHISILAPNGDAISVTSTINYVFGAGFASNSTGIILNDEMDDFALPNVTNLFGLAPSEANFIAPGKRPLSSMVPSIIVKDDDVVLVTGAAGGTKITTVIASILVKHLWYDVDIQTAMDDKRVHHQLSPMTVEFEEGFNETYPDISRDIVSIGHEVKYTPTSNGFSAVTSVTTKNGEIKGAYDIRRGGYISYMS</sequence>